<comment type="caution">
    <text evidence="2">The sequence shown here is derived from an EMBL/GenBank/DDBJ whole genome shotgun (WGS) entry which is preliminary data.</text>
</comment>
<accession>A0A1F5WUS2</accession>
<feature type="signal peptide" evidence="1">
    <location>
        <begin position="1"/>
        <end position="22"/>
    </location>
</feature>
<keyword evidence="1" id="KW-0732">Signal</keyword>
<evidence type="ECO:0000256" key="1">
    <source>
        <dbReference type="SAM" id="SignalP"/>
    </source>
</evidence>
<sequence length="136" mass="14770">MKKAVFAVLALFASFFFGAGFAAEQGFRFFISENPPAEILALVDTMPVEEAGEFGFSSKGDNVFDFGIHIFIKSGSVTPDVPDAFMLVALSPLLDEKGETVSGKYSVKLAGFIFLDEQIAWFASEEAKSAFIKAFE</sequence>
<name>A0A1F5WUS2_9BACT</name>
<dbReference type="AlphaFoldDB" id="A0A1F5WUS2"/>
<dbReference type="EMBL" id="MFHI01000006">
    <property type="protein sequence ID" value="OGF79353.1"/>
    <property type="molecule type" value="Genomic_DNA"/>
</dbReference>
<reference evidence="2 3" key="1">
    <citation type="journal article" date="2016" name="Nat. Commun.">
        <title>Thousands of microbial genomes shed light on interconnected biogeochemical processes in an aquifer system.</title>
        <authorList>
            <person name="Anantharaman K."/>
            <person name="Brown C.T."/>
            <person name="Hug L.A."/>
            <person name="Sharon I."/>
            <person name="Castelle C.J."/>
            <person name="Probst A.J."/>
            <person name="Thomas B.C."/>
            <person name="Singh A."/>
            <person name="Wilkins M.J."/>
            <person name="Karaoz U."/>
            <person name="Brodie E.L."/>
            <person name="Williams K.H."/>
            <person name="Hubbard S.S."/>
            <person name="Banfield J.F."/>
        </authorList>
    </citation>
    <scope>NUCLEOTIDE SEQUENCE [LARGE SCALE GENOMIC DNA]</scope>
</reference>
<gene>
    <name evidence="2" type="ORF">A2W54_01310</name>
</gene>
<protein>
    <submittedName>
        <fullName evidence="2">Uncharacterized protein</fullName>
    </submittedName>
</protein>
<evidence type="ECO:0000313" key="2">
    <source>
        <dbReference type="EMBL" id="OGF79353.1"/>
    </source>
</evidence>
<proteinExistence type="predicted"/>
<organism evidence="2 3">
    <name type="scientific">Candidatus Giovannonibacteria bacterium RIFCSPHIGHO2_02_43_13</name>
    <dbReference type="NCBI Taxonomy" id="1798330"/>
    <lineage>
        <taxon>Bacteria</taxon>
        <taxon>Candidatus Giovannoniibacteriota</taxon>
    </lineage>
</organism>
<feature type="chain" id="PRO_5009522206" evidence="1">
    <location>
        <begin position="23"/>
        <end position="136"/>
    </location>
</feature>
<evidence type="ECO:0000313" key="3">
    <source>
        <dbReference type="Proteomes" id="UP000178425"/>
    </source>
</evidence>
<dbReference type="Proteomes" id="UP000178425">
    <property type="component" value="Unassembled WGS sequence"/>
</dbReference>